<keyword evidence="3 5" id="KW-0732">Signal</keyword>
<comment type="pathway">
    <text evidence="1">Metabolic intermediate biosynthesis; prephenate biosynthesis; prephenate from chorismate: step 1/1.</text>
</comment>
<dbReference type="SMART" id="SM00830">
    <property type="entry name" value="CM_2"/>
    <property type="match status" value="1"/>
</dbReference>
<dbReference type="SUPFAM" id="SSF48600">
    <property type="entry name" value="Chorismate mutase II"/>
    <property type="match status" value="1"/>
</dbReference>
<proteinExistence type="predicted"/>
<dbReference type="InterPro" id="IPR008240">
    <property type="entry name" value="Chorismate_mutase_periplasmic"/>
</dbReference>
<dbReference type="Proteomes" id="UP001062223">
    <property type="component" value="Chromosome"/>
</dbReference>
<dbReference type="InterPro" id="IPR036263">
    <property type="entry name" value="Chorismate_II_sf"/>
</dbReference>
<sequence length="226" mass="23940">MNTAHPTTPTTARHRSRRTATTALTLGLLAAGIALPTTAANADPLPTSAEPTGSTMTISHDGSRPAASTAELDTIGALILRRLELADPVAGSKWLSGKPVADPVREQAVVDEAVTLAEQQGVDPVLVTRVIRAQIAASKVVQRGLINHWTHNPWTAPTTAPDLTTIRPQLDAIDTDLVTALGQAQTVAQDHRCAHLVDAERKHLDVGLDSLHRKGIDVAWHTFCAA</sequence>
<accession>A0A9Q9P8P8</accession>
<dbReference type="GO" id="GO:0009697">
    <property type="term" value="P:salicylic acid biosynthetic process"/>
    <property type="evidence" value="ECO:0007669"/>
    <property type="project" value="TreeGrafter"/>
</dbReference>
<dbReference type="EMBL" id="CP106879">
    <property type="protein sequence ID" value="UYC80620.1"/>
    <property type="molecule type" value="Genomic_DNA"/>
</dbReference>
<feature type="signal peptide" evidence="5">
    <location>
        <begin position="1"/>
        <end position="42"/>
    </location>
</feature>
<dbReference type="Gene3D" id="1.20.59.10">
    <property type="entry name" value="Chorismate mutase"/>
    <property type="match status" value="1"/>
</dbReference>
<dbReference type="AlphaFoldDB" id="A0A9Q9P8P8"/>
<dbReference type="PROSITE" id="PS51168">
    <property type="entry name" value="CHORISMATE_MUT_2"/>
    <property type="match status" value="1"/>
</dbReference>
<dbReference type="EC" id="5.4.99.5" evidence="2"/>
<evidence type="ECO:0000259" key="6">
    <source>
        <dbReference type="PROSITE" id="PS51168"/>
    </source>
</evidence>
<evidence type="ECO:0000256" key="1">
    <source>
        <dbReference type="ARBA" id="ARBA00004817"/>
    </source>
</evidence>
<dbReference type="Pfam" id="PF01817">
    <property type="entry name" value="CM_2"/>
    <property type="match status" value="1"/>
</dbReference>
<evidence type="ECO:0000313" key="8">
    <source>
        <dbReference type="Proteomes" id="UP001062223"/>
    </source>
</evidence>
<dbReference type="InterPro" id="IPR051331">
    <property type="entry name" value="Chorismate_mutase-related"/>
</dbReference>
<dbReference type="PANTHER" id="PTHR38041:SF2">
    <property type="entry name" value="SECRETED CHORISMATE MUTASE"/>
    <property type="match status" value="1"/>
</dbReference>
<dbReference type="PANTHER" id="PTHR38041">
    <property type="entry name" value="CHORISMATE MUTASE"/>
    <property type="match status" value="1"/>
</dbReference>
<gene>
    <name evidence="7" type="primary">aroQ</name>
    <name evidence="7" type="ORF">OE229_16115</name>
</gene>
<reference evidence="7" key="1">
    <citation type="submission" date="2022-09" db="EMBL/GenBank/DDBJ databases">
        <title>Taxonomy of Curtobacterium flaccumfaciens.</title>
        <authorList>
            <person name="Osdaghi E."/>
            <person name="Taghavi S.M."/>
            <person name="Hamidizade M."/>
            <person name="Abachi H."/>
            <person name="Fazliarab A."/>
            <person name="Baeyen S."/>
            <person name="Portier P."/>
            <person name="Van Vaerenbergh J."/>
            <person name="Jacques M.-A."/>
        </authorList>
    </citation>
    <scope>NUCLEOTIDE SEQUENCE</scope>
    <source>
        <strain evidence="7">AGQB46</strain>
    </source>
</reference>
<evidence type="ECO:0000313" key="7">
    <source>
        <dbReference type="EMBL" id="UYC80620.1"/>
    </source>
</evidence>
<feature type="chain" id="PRO_5040311113" description="chorismate mutase" evidence="5">
    <location>
        <begin position="43"/>
        <end position="226"/>
    </location>
</feature>
<keyword evidence="4 7" id="KW-0413">Isomerase</keyword>
<evidence type="ECO:0000256" key="5">
    <source>
        <dbReference type="SAM" id="SignalP"/>
    </source>
</evidence>
<dbReference type="NCBIfam" id="TIGR01806">
    <property type="entry name" value="CM_mono2"/>
    <property type="match status" value="1"/>
</dbReference>
<organism evidence="7 8">
    <name type="scientific">Curtobacterium poinsettiae</name>
    <dbReference type="NCBI Taxonomy" id="159612"/>
    <lineage>
        <taxon>Bacteria</taxon>
        <taxon>Bacillati</taxon>
        <taxon>Actinomycetota</taxon>
        <taxon>Actinomycetes</taxon>
        <taxon>Micrococcales</taxon>
        <taxon>Microbacteriaceae</taxon>
        <taxon>Curtobacterium</taxon>
    </lineage>
</organism>
<dbReference type="InterPro" id="IPR002701">
    <property type="entry name" value="CM_II_prokaryot"/>
</dbReference>
<evidence type="ECO:0000256" key="2">
    <source>
        <dbReference type="ARBA" id="ARBA00012404"/>
    </source>
</evidence>
<feature type="domain" description="Chorismate mutase" evidence="6">
    <location>
        <begin position="54"/>
        <end position="146"/>
    </location>
</feature>
<dbReference type="InterPro" id="IPR036979">
    <property type="entry name" value="CM_dom_sf"/>
</dbReference>
<dbReference type="RefSeq" id="WP_262138865.1">
    <property type="nucleotide sequence ID" value="NZ_CP106879.1"/>
</dbReference>
<evidence type="ECO:0000256" key="4">
    <source>
        <dbReference type="ARBA" id="ARBA00023235"/>
    </source>
</evidence>
<name>A0A9Q9P8P8_9MICO</name>
<evidence type="ECO:0000256" key="3">
    <source>
        <dbReference type="ARBA" id="ARBA00022729"/>
    </source>
</evidence>
<dbReference type="GO" id="GO:0046417">
    <property type="term" value="P:chorismate metabolic process"/>
    <property type="evidence" value="ECO:0007669"/>
    <property type="project" value="InterPro"/>
</dbReference>
<dbReference type="KEGG" id="cpoi:OE229_16115"/>
<dbReference type="GO" id="GO:0004106">
    <property type="term" value="F:chorismate mutase activity"/>
    <property type="evidence" value="ECO:0007669"/>
    <property type="project" value="UniProtKB-EC"/>
</dbReference>
<protein>
    <recommendedName>
        <fullName evidence="2">chorismate mutase</fullName>
        <ecNumber evidence="2">5.4.99.5</ecNumber>
    </recommendedName>
</protein>